<name>A0A6I6EXJ2_9GAMM</name>
<reference evidence="1 2" key="1">
    <citation type="submission" date="2019-12" db="EMBL/GenBank/DDBJ databases">
        <title>Erwinia sp. nov., isolated from droppings of birds in the Qinghai-Tiebt plateau of China.</title>
        <authorList>
            <person name="Ge Y."/>
        </authorList>
    </citation>
    <scope>NUCLEOTIDE SEQUENCE [LARGE SCALE GENOMIC DNA]</scope>
    <source>
        <strain evidence="1 2">J780</strain>
    </source>
</reference>
<dbReference type="Proteomes" id="UP000424752">
    <property type="component" value="Chromosome"/>
</dbReference>
<dbReference type="KEGG" id="erwi:GN242_20055"/>
<organism evidence="1 2">
    <name type="scientific">Erwinia sorbitola</name>
    <dbReference type="NCBI Taxonomy" id="2681984"/>
    <lineage>
        <taxon>Bacteria</taxon>
        <taxon>Pseudomonadati</taxon>
        <taxon>Pseudomonadota</taxon>
        <taxon>Gammaproteobacteria</taxon>
        <taxon>Enterobacterales</taxon>
        <taxon>Erwiniaceae</taxon>
        <taxon>Erwinia</taxon>
    </lineage>
</organism>
<gene>
    <name evidence="1" type="ORF">GN242_20055</name>
</gene>
<sequence>MNKNIWIGAIVKQMIFVLYSVLLIFFSATFNKVLANKILYDDIASGYTNCSITNYGTYINVTLSIGFKSAYGTSMKSRGVVFYSYSASGMQQNTKALAVNYNGMPANDITVRDNFVLYSSAMSNSGWNEQGYNNAHVSVNVSNTILDVWPGIAIQAANVGGKETVLHNGGAVYIERGKNTCNVIADPSVPPAPDINISVTAPDWDLGEIKPGSQNIHLVSASQQLCLKYTDRSIANKPFVINATAQNGVNNDYYQMTNLQDKSQVIPYWLTLIGSDIGSGRKVIYWPNSQNTGINLDAGGRSCFTPMFRLDVPENIRPGIYSDVLTINIVTKA</sequence>
<protein>
    <submittedName>
        <fullName evidence="1">Uncharacterized protein</fullName>
    </submittedName>
</protein>
<evidence type="ECO:0000313" key="2">
    <source>
        <dbReference type="Proteomes" id="UP000424752"/>
    </source>
</evidence>
<dbReference type="RefSeq" id="WP_156288095.1">
    <property type="nucleotide sequence ID" value="NZ_CP046509.1"/>
</dbReference>
<dbReference type="AlphaFoldDB" id="A0A6I6EXJ2"/>
<evidence type="ECO:0000313" key="1">
    <source>
        <dbReference type="EMBL" id="QGU89362.1"/>
    </source>
</evidence>
<accession>A0A6I6EXJ2</accession>
<proteinExistence type="predicted"/>
<dbReference type="EMBL" id="CP046509">
    <property type="protein sequence ID" value="QGU89362.1"/>
    <property type="molecule type" value="Genomic_DNA"/>
</dbReference>